<dbReference type="PANTHER" id="PTHR14218">
    <property type="entry name" value="PROTEASE S8 TRIPEPTIDYL PEPTIDASE I CLN2"/>
    <property type="match status" value="1"/>
</dbReference>
<evidence type="ECO:0000259" key="9">
    <source>
        <dbReference type="PROSITE" id="PS51695"/>
    </source>
</evidence>
<sequence>MLKAFRKTGDSMRGKQILIGALSALLVLTTSGTAGAKGKTKKSDNHVMTASVVFKPTSETNLTNDVYDTVDPSSTSYHQYLTPSQFAEKFGQSTAYVNSVKTYLNKYHLTTSTFAGNLAIKVKGHRSDLNKAFKARYVKGKPSRTTYHLPGKLSKNVVAVIGLYAKRADGKFASKKSAKISNAAVPTSGEKPQTDISGNQFSKQYGAAKFADHYQLSSLYDKGLTGQNQRIGIVSYGDFRKSDLQTYWRQAGVADHLNQIHKIYTIDNAKTVTKDMNHSLSEAQIEATLDVQSASAIAPDADIDFYIGSSANQATNDSAVYFTTFAQAISDNQDQQISTSFAPTVELPGQWDDHSSTLRQYNHAFNLLLEQAAAQGITVFRASGDNGPRDMPGKVENHSVTTSPYQVIVGGTTLPYQKIINHRVVSVKQERAWGDTYSAVPSKNQPANFPGGGGGFSALNPTPRYQQGFSGINTFRAIELLKYKKGGYLINKHPRVIYGTGHSRNLPDVSSNADIQTGYATYLSGPKVISNSKKKIKTAQTKIWMIGGGTSYAAPQVAAANAVMGSGLQTRIGFWNPQIYKFAAQQDTPFNVLDDADQNNNLYYTGQPGKLYNQATGLGTINYEKLYGRFQDEKTTD</sequence>
<protein>
    <submittedName>
        <fullName evidence="10">Pro-kumamolisin, activation domain protein</fullName>
    </submittedName>
</protein>
<evidence type="ECO:0000313" key="10">
    <source>
        <dbReference type="EMBL" id="EEI24998.1"/>
    </source>
</evidence>
<dbReference type="InterPro" id="IPR030400">
    <property type="entry name" value="Sedolisin_dom"/>
</dbReference>
<evidence type="ECO:0000256" key="5">
    <source>
        <dbReference type="ARBA" id="ARBA00022825"/>
    </source>
</evidence>
<keyword evidence="3" id="KW-0479">Metal-binding</keyword>
<evidence type="ECO:0000256" key="6">
    <source>
        <dbReference type="ARBA" id="ARBA00022837"/>
    </source>
</evidence>
<keyword evidence="7" id="KW-0865">Zymogen</keyword>
<organism evidence="10 11">
    <name type="scientific">Lentilactobacillus hilgardii (strain ATCC 8290 / DSM 20176 / CCUG 30140 / JCM 1155 / KCTC 3500 / NBRC 15886 / NCIMB 8040 / NRRL B-1843 / 9)</name>
    <dbReference type="NCBI Taxonomy" id="1423757"/>
    <lineage>
        <taxon>Bacteria</taxon>
        <taxon>Bacillati</taxon>
        <taxon>Bacillota</taxon>
        <taxon>Bacilli</taxon>
        <taxon>Lactobacillales</taxon>
        <taxon>Lactobacillaceae</taxon>
        <taxon>Lentilactobacillus</taxon>
    </lineage>
</organism>
<dbReference type="GO" id="GO:0046872">
    <property type="term" value="F:metal ion binding"/>
    <property type="evidence" value="ECO:0007669"/>
    <property type="project" value="UniProtKB-KW"/>
</dbReference>
<dbReference type="SMART" id="SM00944">
    <property type="entry name" value="Pro-kuma_activ"/>
    <property type="match status" value="1"/>
</dbReference>
<dbReference type="PROSITE" id="PS51695">
    <property type="entry name" value="SEDOLISIN"/>
    <property type="match status" value="1"/>
</dbReference>
<dbReference type="InterPro" id="IPR023828">
    <property type="entry name" value="Peptidase_S8_Ser-AS"/>
</dbReference>
<evidence type="ECO:0000256" key="2">
    <source>
        <dbReference type="ARBA" id="ARBA00022670"/>
    </source>
</evidence>
<dbReference type="Proteomes" id="UP000003752">
    <property type="component" value="Unassembled WGS sequence"/>
</dbReference>
<evidence type="ECO:0000256" key="3">
    <source>
        <dbReference type="ARBA" id="ARBA00022723"/>
    </source>
</evidence>
<dbReference type="CDD" id="cd04056">
    <property type="entry name" value="Peptidases_S53"/>
    <property type="match status" value="1"/>
</dbReference>
<dbReference type="InterPro" id="IPR015366">
    <property type="entry name" value="S53_propep"/>
</dbReference>
<keyword evidence="4" id="KW-0378">Hydrolase</keyword>
<keyword evidence="8" id="KW-0732">Signal</keyword>
<dbReference type="SUPFAM" id="SSF52743">
    <property type="entry name" value="Subtilisin-like"/>
    <property type="match status" value="1"/>
</dbReference>
<dbReference type="InterPro" id="IPR036852">
    <property type="entry name" value="Peptidase_S8/S53_dom_sf"/>
</dbReference>
<dbReference type="PANTHER" id="PTHR14218:SF15">
    <property type="entry name" value="TRIPEPTIDYL-PEPTIDASE 1"/>
    <property type="match status" value="1"/>
</dbReference>
<dbReference type="Gene3D" id="3.40.50.200">
    <property type="entry name" value="Peptidase S8/S53 domain"/>
    <property type="match status" value="1"/>
</dbReference>
<feature type="signal peptide" evidence="8">
    <location>
        <begin position="1"/>
        <end position="36"/>
    </location>
</feature>
<evidence type="ECO:0000313" key="11">
    <source>
        <dbReference type="Proteomes" id="UP000003752"/>
    </source>
</evidence>
<dbReference type="PROSITE" id="PS00138">
    <property type="entry name" value="SUBTILASE_SER"/>
    <property type="match status" value="1"/>
</dbReference>
<comment type="cofactor">
    <cofactor evidence="1">
        <name>Ca(2+)</name>
        <dbReference type="ChEBI" id="CHEBI:29108"/>
    </cofactor>
</comment>
<keyword evidence="2" id="KW-0645">Protease</keyword>
<dbReference type="EMBL" id="ACGP01000106">
    <property type="protein sequence ID" value="EEI24998.1"/>
    <property type="molecule type" value="Genomic_DNA"/>
</dbReference>
<dbReference type="CDD" id="cd11377">
    <property type="entry name" value="Pro-peptidase_S53"/>
    <property type="match status" value="1"/>
</dbReference>
<dbReference type="InterPro" id="IPR050819">
    <property type="entry name" value="Tripeptidyl-peptidase_I"/>
</dbReference>
<evidence type="ECO:0000256" key="1">
    <source>
        <dbReference type="ARBA" id="ARBA00001913"/>
    </source>
</evidence>
<comment type="caution">
    <text evidence="10">The sequence shown here is derived from an EMBL/GenBank/DDBJ whole genome shotgun (WGS) entry which is preliminary data.</text>
</comment>
<gene>
    <name evidence="10" type="ORF">HMPREF0519_0847</name>
</gene>
<dbReference type="GO" id="GO:0006508">
    <property type="term" value="P:proteolysis"/>
    <property type="evidence" value="ECO:0007669"/>
    <property type="project" value="UniProtKB-KW"/>
</dbReference>
<name>C0XHY6_LENH9</name>
<dbReference type="GO" id="GO:0008240">
    <property type="term" value="F:tripeptidyl-peptidase activity"/>
    <property type="evidence" value="ECO:0007669"/>
    <property type="project" value="TreeGrafter"/>
</dbReference>
<accession>C0XHY6</accession>
<dbReference type="HOGENOM" id="CLU_012501_1_0_9"/>
<keyword evidence="11" id="KW-1185">Reference proteome</keyword>
<proteinExistence type="predicted"/>
<keyword evidence="6" id="KW-0106">Calcium</keyword>
<reference evidence="10 11" key="1">
    <citation type="submission" date="2009-01" db="EMBL/GenBank/DDBJ databases">
        <authorList>
            <person name="Qin X."/>
            <person name="Bachman B."/>
            <person name="Battles P."/>
            <person name="Bell A."/>
            <person name="Bess C."/>
            <person name="Bickham C."/>
            <person name="Chaboub L."/>
            <person name="Chen D."/>
            <person name="Coyle M."/>
            <person name="Deiros D.R."/>
            <person name="Dinh H."/>
            <person name="Forbes L."/>
            <person name="Fowler G."/>
            <person name="Francisco L."/>
            <person name="Fu Q."/>
            <person name="Gubbala S."/>
            <person name="Hale W."/>
            <person name="Han Y."/>
            <person name="Hemphill L."/>
            <person name="Highlander S.K."/>
            <person name="Hirani K."/>
            <person name="Hogues M."/>
            <person name="Jackson L."/>
            <person name="Jakkamsetti A."/>
            <person name="Javaid M."/>
            <person name="Jiang H."/>
            <person name="Korchina V."/>
            <person name="Kovar C."/>
            <person name="Lara F."/>
            <person name="Lee S."/>
            <person name="Mata R."/>
            <person name="Mathew T."/>
            <person name="Moen C."/>
            <person name="Morales K."/>
            <person name="Munidasa M."/>
            <person name="Nazareth L."/>
            <person name="Ngo R."/>
            <person name="Nguyen L."/>
            <person name="Okwuonu G."/>
            <person name="Ongeri F."/>
            <person name="Patil S."/>
            <person name="Petrosino J."/>
            <person name="Pham C."/>
            <person name="Pham P."/>
            <person name="Pu L.-L."/>
            <person name="Puazo M."/>
            <person name="Raj R."/>
            <person name="Reid J."/>
            <person name="Rouhana J."/>
            <person name="Saada N."/>
            <person name="Shang Y."/>
            <person name="Simmons D."/>
            <person name="Thornton R."/>
            <person name="Warren J."/>
            <person name="Weissenberger G."/>
            <person name="Zhang J."/>
            <person name="Zhang L."/>
            <person name="Zhou C."/>
            <person name="Zhu D."/>
            <person name="Muzny D."/>
            <person name="Worley K."/>
            <person name="Gibbs R."/>
        </authorList>
    </citation>
    <scope>NUCLEOTIDE SEQUENCE [LARGE SCALE GENOMIC DNA]</scope>
    <source>
        <strain evidence="11">ATCC 8290 / DSM 20176 / CCUG 30140 / JCM 1155 / KCTC 3500 / NBRC 15886 / NCIMB 8040 / NRRL B-1843 / 9</strain>
    </source>
</reference>
<evidence type="ECO:0000256" key="7">
    <source>
        <dbReference type="ARBA" id="ARBA00023145"/>
    </source>
</evidence>
<dbReference type="AlphaFoldDB" id="C0XHY6"/>
<dbReference type="Pfam" id="PF09286">
    <property type="entry name" value="Pro-kuma_activ"/>
    <property type="match status" value="1"/>
</dbReference>
<keyword evidence="5" id="KW-0720">Serine protease</keyword>
<feature type="domain" description="Peptidase S53" evidence="9">
    <location>
        <begin position="210"/>
        <end position="633"/>
    </location>
</feature>
<evidence type="ECO:0000256" key="4">
    <source>
        <dbReference type="ARBA" id="ARBA00022801"/>
    </source>
</evidence>
<feature type="chain" id="PRO_5002903201" evidence="8">
    <location>
        <begin position="37"/>
        <end position="637"/>
    </location>
</feature>
<dbReference type="GO" id="GO:0004252">
    <property type="term" value="F:serine-type endopeptidase activity"/>
    <property type="evidence" value="ECO:0007669"/>
    <property type="project" value="InterPro"/>
</dbReference>
<dbReference type="SUPFAM" id="SSF54897">
    <property type="entry name" value="Protease propeptides/inhibitors"/>
    <property type="match status" value="1"/>
</dbReference>
<evidence type="ECO:0000256" key="8">
    <source>
        <dbReference type="SAM" id="SignalP"/>
    </source>
</evidence>